<feature type="region of interest" description="Disordered" evidence="1">
    <location>
        <begin position="141"/>
        <end position="187"/>
    </location>
</feature>
<comment type="caution">
    <text evidence="2">The sequence shown here is derived from an EMBL/GenBank/DDBJ whole genome shotgun (WGS) entry which is preliminary data.</text>
</comment>
<sequence>MEGIAVNVDVKGKAYAEEQEEASHSCAGVTIVYREEVVRCRMSESSRSALAAVGLPRGHVHNIRNTSPGWRRPLPPARARNGAAGPAVLRRRATAEGLRGSSAGPATGGPVRAAGPGSGRLGRAASLVAWRAARCPQQPSRRWLVGGGVSSAAGPRRPGQSSRFRGQALPQTAEHRRISTESVKHDY</sequence>
<feature type="compositionally biased region" description="Low complexity" evidence="1">
    <location>
        <begin position="68"/>
        <end position="87"/>
    </location>
</feature>
<reference evidence="2" key="1">
    <citation type="submission" date="2023-10" db="EMBL/GenBank/DDBJ databases">
        <authorList>
            <person name="Chen Y."/>
            <person name="Shah S."/>
            <person name="Dougan E. K."/>
            <person name="Thang M."/>
            <person name="Chan C."/>
        </authorList>
    </citation>
    <scope>NUCLEOTIDE SEQUENCE [LARGE SCALE GENOMIC DNA]</scope>
</reference>
<dbReference type="Proteomes" id="UP001189429">
    <property type="component" value="Unassembled WGS sequence"/>
</dbReference>
<keyword evidence="3" id="KW-1185">Reference proteome</keyword>
<protein>
    <submittedName>
        <fullName evidence="2">Uncharacterized protein</fullName>
    </submittedName>
</protein>
<feature type="compositionally biased region" description="Basic and acidic residues" evidence="1">
    <location>
        <begin position="173"/>
        <end position="187"/>
    </location>
</feature>
<name>A0ABN9SF55_9DINO</name>
<proteinExistence type="predicted"/>
<evidence type="ECO:0000313" key="2">
    <source>
        <dbReference type="EMBL" id="CAK0830595.1"/>
    </source>
</evidence>
<evidence type="ECO:0000256" key="1">
    <source>
        <dbReference type="SAM" id="MobiDB-lite"/>
    </source>
</evidence>
<evidence type="ECO:0000313" key="3">
    <source>
        <dbReference type="Proteomes" id="UP001189429"/>
    </source>
</evidence>
<accession>A0ABN9SF55</accession>
<organism evidence="2 3">
    <name type="scientific">Prorocentrum cordatum</name>
    <dbReference type="NCBI Taxonomy" id="2364126"/>
    <lineage>
        <taxon>Eukaryota</taxon>
        <taxon>Sar</taxon>
        <taxon>Alveolata</taxon>
        <taxon>Dinophyceae</taxon>
        <taxon>Prorocentrales</taxon>
        <taxon>Prorocentraceae</taxon>
        <taxon>Prorocentrum</taxon>
    </lineage>
</organism>
<gene>
    <name evidence="2" type="ORF">PCOR1329_LOCUS29203</name>
</gene>
<feature type="region of interest" description="Disordered" evidence="1">
    <location>
        <begin position="63"/>
        <end position="118"/>
    </location>
</feature>
<dbReference type="EMBL" id="CAUYUJ010010957">
    <property type="protein sequence ID" value="CAK0830595.1"/>
    <property type="molecule type" value="Genomic_DNA"/>
</dbReference>